<gene>
    <name evidence="9" type="primary">calB</name>
    <name evidence="9" type="ORF">NCTC13315_01512</name>
</gene>
<dbReference type="CDD" id="cd07133">
    <property type="entry name" value="ALDH_CALDH_CalB"/>
    <property type="match status" value="1"/>
</dbReference>
<dbReference type="PROSITE" id="PS00687">
    <property type="entry name" value="ALDEHYDE_DEHYDR_GLU"/>
    <property type="match status" value="1"/>
</dbReference>
<dbReference type="InterPro" id="IPR015590">
    <property type="entry name" value="Aldehyde_DH_dom"/>
</dbReference>
<organism evidence="9 10">
    <name type="scientific">Legionella beliardensis</name>
    <dbReference type="NCBI Taxonomy" id="91822"/>
    <lineage>
        <taxon>Bacteria</taxon>
        <taxon>Pseudomonadati</taxon>
        <taxon>Pseudomonadota</taxon>
        <taxon>Gammaproteobacteria</taxon>
        <taxon>Legionellales</taxon>
        <taxon>Legionellaceae</taxon>
        <taxon>Legionella</taxon>
    </lineage>
</organism>
<proteinExistence type="inferred from homology"/>
<dbReference type="PROSITE" id="PS00070">
    <property type="entry name" value="ALDEHYDE_DEHYDR_CYS"/>
    <property type="match status" value="1"/>
</dbReference>
<evidence type="ECO:0000259" key="8">
    <source>
        <dbReference type="Pfam" id="PF00171"/>
    </source>
</evidence>
<reference evidence="9 10" key="1">
    <citation type="submission" date="2018-06" db="EMBL/GenBank/DDBJ databases">
        <authorList>
            <consortium name="Pathogen Informatics"/>
            <person name="Doyle S."/>
        </authorList>
    </citation>
    <scope>NUCLEOTIDE SEQUENCE [LARGE SCALE GENOMIC DNA]</scope>
    <source>
        <strain evidence="9 10">NCTC13315</strain>
    </source>
</reference>
<dbReference type="EMBL" id="UGNV01000001">
    <property type="protein sequence ID" value="STX28978.1"/>
    <property type="molecule type" value="Genomic_DNA"/>
</dbReference>
<dbReference type="AlphaFoldDB" id="A0A378I1B6"/>
<feature type="active site" evidence="5">
    <location>
        <position position="248"/>
    </location>
</feature>
<keyword evidence="10" id="KW-1185">Reference proteome</keyword>
<protein>
    <recommendedName>
        <fullName evidence="4">Aldehyde dehydrogenase</fullName>
    </recommendedName>
</protein>
<dbReference type="InterPro" id="IPR029510">
    <property type="entry name" value="Ald_DH_CS_GLU"/>
</dbReference>
<keyword evidence="3" id="KW-0520">NAD</keyword>
<feature type="domain" description="Aldehyde dehydrogenase" evidence="8">
    <location>
        <begin position="12"/>
        <end position="434"/>
    </location>
</feature>
<evidence type="ECO:0000256" key="6">
    <source>
        <dbReference type="PROSITE-ProRule" id="PRU10007"/>
    </source>
</evidence>
<evidence type="ECO:0000313" key="10">
    <source>
        <dbReference type="Proteomes" id="UP000254968"/>
    </source>
</evidence>
<name>A0A378I1B6_9GAMM</name>
<dbReference type="Gene3D" id="3.40.605.10">
    <property type="entry name" value="Aldehyde Dehydrogenase, Chain A, domain 1"/>
    <property type="match status" value="1"/>
</dbReference>
<dbReference type="InterPro" id="IPR016160">
    <property type="entry name" value="Ald_DH_CS_CYS"/>
</dbReference>
<feature type="active site" evidence="5 6">
    <location>
        <position position="215"/>
    </location>
</feature>
<dbReference type="RefSeq" id="WP_115302685.1">
    <property type="nucleotide sequence ID" value="NZ_CAAAHO010000004.1"/>
</dbReference>
<dbReference type="SUPFAM" id="SSF53720">
    <property type="entry name" value="ALDH-like"/>
    <property type="match status" value="1"/>
</dbReference>
<keyword evidence="2 4" id="KW-0560">Oxidoreductase</keyword>
<dbReference type="GO" id="GO:0005737">
    <property type="term" value="C:cytoplasm"/>
    <property type="evidence" value="ECO:0007669"/>
    <property type="project" value="TreeGrafter"/>
</dbReference>
<dbReference type="InterPro" id="IPR012394">
    <property type="entry name" value="Aldehyde_DH_NAD(P)"/>
</dbReference>
<dbReference type="PIRSF" id="PIRSF036492">
    <property type="entry name" value="ALDH"/>
    <property type="match status" value="1"/>
</dbReference>
<dbReference type="Gene3D" id="3.40.309.10">
    <property type="entry name" value="Aldehyde Dehydrogenase, Chain A, domain 2"/>
    <property type="match status" value="1"/>
</dbReference>
<comment type="similarity">
    <text evidence="1 4 7">Belongs to the aldehyde dehydrogenase family.</text>
</comment>
<sequence>MDVKEELFTRFQAHQQRFAHHSYLPIASRVKNLRALKKLLQVRAIDLAQAINSDYRQRAFEETLLLEIFPTISAINYCIKHLKKWTRLRKRKIDWYFGTGKAFILAQPLGVVGIISPWNYPVYLSFVPLAYALAAGNHVMLKMSESTPLTGNLIQELVSQDSILNEFVSIYNGDASLAAAFTSLPFGHLLFTGSTKVGKKVMAAASENLTPVTLELGGKSPTIISATADAHYLDRVFMGKLFNAGQTCLAPDYLLIARPWEDTLEQLFTRFIENRYPQLTENNHYSNVISTTHKARLNELLADARNKGARIKQFGNEQEGSRMPFYLVFNVDRSMQLMNEEIFGPILPIIVYDSFSQALDLIKSRPNPLAVYYFGKDEDEIKQLQFKTLSGALTINDTIMHAAMDDLPFGGVGQSGLGNYHGQEGFDTFSKLKPVLKQGKLSAITFFYPPYGKLLYYFLRYWAGIHIPKNKQT</sequence>
<dbReference type="PANTHER" id="PTHR43570">
    <property type="entry name" value="ALDEHYDE DEHYDROGENASE"/>
    <property type="match status" value="1"/>
</dbReference>
<evidence type="ECO:0000256" key="3">
    <source>
        <dbReference type="ARBA" id="ARBA00023027"/>
    </source>
</evidence>
<evidence type="ECO:0000256" key="4">
    <source>
        <dbReference type="PIRNR" id="PIRNR036492"/>
    </source>
</evidence>
<dbReference type="InterPro" id="IPR016161">
    <property type="entry name" value="Ald_DH/histidinol_DH"/>
</dbReference>
<dbReference type="InterPro" id="IPR016162">
    <property type="entry name" value="Ald_DH_N"/>
</dbReference>
<dbReference type="GO" id="GO:0004029">
    <property type="term" value="F:aldehyde dehydrogenase (NAD+) activity"/>
    <property type="evidence" value="ECO:0007669"/>
    <property type="project" value="TreeGrafter"/>
</dbReference>
<accession>A0A378I1B6</accession>
<evidence type="ECO:0000256" key="7">
    <source>
        <dbReference type="RuleBase" id="RU003345"/>
    </source>
</evidence>
<dbReference type="Proteomes" id="UP000254968">
    <property type="component" value="Unassembled WGS sequence"/>
</dbReference>
<evidence type="ECO:0000256" key="1">
    <source>
        <dbReference type="ARBA" id="ARBA00009986"/>
    </source>
</evidence>
<evidence type="ECO:0000313" key="9">
    <source>
        <dbReference type="EMBL" id="STX28978.1"/>
    </source>
</evidence>
<dbReference type="Pfam" id="PF00171">
    <property type="entry name" value="Aldedh"/>
    <property type="match status" value="1"/>
</dbReference>
<dbReference type="OrthoDB" id="9812625at2"/>
<dbReference type="PANTHER" id="PTHR43570:SF20">
    <property type="entry name" value="ALDEHYDE DEHYDROGENASE ALDX-RELATED"/>
    <property type="match status" value="1"/>
</dbReference>
<evidence type="ECO:0000256" key="5">
    <source>
        <dbReference type="PIRSR" id="PIRSR036492-1"/>
    </source>
</evidence>
<evidence type="ECO:0000256" key="2">
    <source>
        <dbReference type="ARBA" id="ARBA00023002"/>
    </source>
</evidence>
<dbReference type="GO" id="GO:0006081">
    <property type="term" value="P:aldehyde metabolic process"/>
    <property type="evidence" value="ECO:0007669"/>
    <property type="project" value="InterPro"/>
</dbReference>
<dbReference type="InterPro" id="IPR016163">
    <property type="entry name" value="Ald_DH_C"/>
</dbReference>